<accession>A0A2A4X130</accession>
<evidence type="ECO:0000256" key="1">
    <source>
        <dbReference type="SAM" id="Phobius"/>
    </source>
</evidence>
<dbReference type="InterPro" id="IPR032314">
    <property type="entry name" value="DUF4845"/>
</dbReference>
<evidence type="ECO:0000313" key="3">
    <source>
        <dbReference type="Proteomes" id="UP000218767"/>
    </source>
</evidence>
<evidence type="ECO:0000313" key="2">
    <source>
        <dbReference type="EMBL" id="PCI76031.1"/>
    </source>
</evidence>
<dbReference type="AlphaFoldDB" id="A0A2A4X130"/>
<dbReference type="Pfam" id="PF16137">
    <property type="entry name" value="DUF4845"/>
    <property type="match status" value="1"/>
</dbReference>
<name>A0A2A4X130_9GAMM</name>
<keyword evidence="1" id="KW-0812">Transmembrane</keyword>
<feature type="transmembrane region" description="Helical" evidence="1">
    <location>
        <begin position="21"/>
        <end position="42"/>
    </location>
</feature>
<gene>
    <name evidence="2" type="ORF">COB20_11585</name>
</gene>
<protein>
    <recommendedName>
        <fullName evidence="4">DUF4845 domain-containing protein</fullName>
    </recommendedName>
</protein>
<reference evidence="3" key="1">
    <citation type="submission" date="2017-08" db="EMBL/GenBank/DDBJ databases">
        <title>A dynamic microbial community with high functional redundancy inhabits the cold, oxic subseafloor aquifer.</title>
        <authorList>
            <person name="Tully B.J."/>
            <person name="Wheat C.G."/>
            <person name="Glazer B.T."/>
            <person name="Huber J.A."/>
        </authorList>
    </citation>
    <scope>NUCLEOTIDE SEQUENCE [LARGE SCALE GENOMIC DNA]</scope>
</reference>
<proteinExistence type="predicted"/>
<dbReference type="Proteomes" id="UP000218767">
    <property type="component" value="Unassembled WGS sequence"/>
</dbReference>
<organism evidence="2 3">
    <name type="scientific">SAR86 cluster bacterium</name>
    <dbReference type="NCBI Taxonomy" id="2030880"/>
    <lineage>
        <taxon>Bacteria</taxon>
        <taxon>Pseudomonadati</taxon>
        <taxon>Pseudomonadota</taxon>
        <taxon>Gammaproteobacteria</taxon>
        <taxon>SAR86 cluster</taxon>
    </lineage>
</organism>
<sequence length="125" mass="14037">MKQIRSKSLSEQAGVSKFGMLMVFILIVAFLTFGLKVVPLYVDHNLITGVCEELIENGEAANMTITDIRQRVSNTLRINNVTDFDLSAITMRKENDQAIITISYERRVELAANLDVVAKFDTVLQ</sequence>
<keyword evidence="1" id="KW-1133">Transmembrane helix</keyword>
<evidence type="ECO:0008006" key="4">
    <source>
        <dbReference type="Google" id="ProtNLM"/>
    </source>
</evidence>
<dbReference type="EMBL" id="NVUL01000063">
    <property type="protein sequence ID" value="PCI76031.1"/>
    <property type="molecule type" value="Genomic_DNA"/>
</dbReference>
<keyword evidence="1" id="KW-0472">Membrane</keyword>
<comment type="caution">
    <text evidence="2">The sequence shown here is derived from an EMBL/GenBank/DDBJ whole genome shotgun (WGS) entry which is preliminary data.</text>
</comment>